<keyword evidence="6 7" id="KW-0472">Membrane</keyword>
<name>A0A1H8LRH6_9RHOB</name>
<dbReference type="Proteomes" id="UP000199372">
    <property type="component" value="Unassembled WGS sequence"/>
</dbReference>
<evidence type="ECO:0000313" key="10">
    <source>
        <dbReference type="Proteomes" id="UP000199372"/>
    </source>
</evidence>
<keyword evidence="3 7" id="KW-1003">Cell membrane</keyword>
<evidence type="ECO:0000256" key="2">
    <source>
        <dbReference type="ARBA" id="ARBA00010792"/>
    </source>
</evidence>
<feature type="transmembrane region" description="Helical" evidence="7">
    <location>
        <begin position="163"/>
        <end position="180"/>
    </location>
</feature>
<dbReference type="Pfam" id="PF09335">
    <property type="entry name" value="VTT_dom"/>
    <property type="match status" value="1"/>
</dbReference>
<dbReference type="GO" id="GO:0005886">
    <property type="term" value="C:plasma membrane"/>
    <property type="evidence" value="ECO:0007669"/>
    <property type="project" value="UniProtKB-SubCell"/>
</dbReference>
<feature type="transmembrane region" description="Helical" evidence="7">
    <location>
        <begin position="40"/>
        <end position="66"/>
    </location>
</feature>
<evidence type="ECO:0000256" key="7">
    <source>
        <dbReference type="RuleBase" id="RU367016"/>
    </source>
</evidence>
<dbReference type="PANTHER" id="PTHR30353">
    <property type="entry name" value="INNER MEMBRANE PROTEIN DEDA-RELATED"/>
    <property type="match status" value="1"/>
</dbReference>
<sequence>MDIAGSLARWGVLFVYLGCVVEGDAVAISAGVLADQGRLPFWPVVFAAALGAWTWDMGIFTAGRLFRGHPRIARALEHPRAQRVTRRLLRRPWLLAGIFRFIPATRTVAPLALATGSSIRAATYAAITGPACLVWAMIAVTIGADLSRLLSTVWREARSEMQIAAALALGGVAIFAWRRWSLARARAISRTLDDPER</sequence>
<organism evidence="9 10">
    <name type="scientific">Palleronia pelagia</name>
    <dbReference type="NCBI Taxonomy" id="387096"/>
    <lineage>
        <taxon>Bacteria</taxon>
        <taxon>Pseudomonadati</taxon>
        <taxon>Pseudomonadota</taxon>
        <taxon>Alphaproteobacteria</taxon>
        <taxon>Rhodobacterales</taxon>
        <taxon>Roseobacteraceae</taxon>
        <taxon>Palleronia</taxon>
    </lineage>
</organism>
<comment type="subcellular location">
    <subcellularLocation>
        <location evidence="1 7">Cell membrane</location>
        <topology evidence="1 7">Multi-pass membrane protein</topology>
    </subcellularLocation>
</comment>
<proteinExistence type="inferred from homology"/>
<evidence type="ECO:0000256" key="5">
    <source>
        <dbReference type="ARBA" id="ARBA00022989"/>
    </source>
</evidence>
<reference evidence="10" key="1">
    <citation type="submission" date="2016-10" db="EMBL/GenBank/DDBJ databases">
        <authorList>
            <person name="Varghese N."/>
            <person name="Submissions S."/>
        </authorList>
    </citation>
    <scope>NUCLEOTIDE SEQUENCE [LARGE SCALE GENOMIC DNA]</scope>
    <source>
        <strain evidence="10">DSM 26893</strain>
    </source>
</reference>
<keyword evidence="4 7" id="KW-0812">Transmembrane</keyword>
<dbReference type="EMBL" id="FOCM01000011">
    <property type="protein sequence ID" value="SEO07699.1"/>
    <property type="molecule type" value="Genomic_DNA"/>
</dbReference>
<feature type="transmembrane region" description="Helical" evidence="7">
    <location>
        <begin position="121"/>
        <end position="142"/>
    </location>
</feature>
<evidence type="ECO:0000256" key="1">
    <source>
        <dbReference type="ARBA" id="ARBA00004651"/>
    </source>
</evidence>
<dbReference type="InterPro" id="IPR032816">
    <property type="entry name" value="VTT_dom"/>
</dbReference>
<keyword evidence="5 7" id="KW-1133">Transmembrane helix</keyword>
<evidence type="ECO:0000256" key="6">
    <source>
        <dbReference type="ARBA" id="ARBA00023136"/>
    </source>
</evidence>
<dbReference type="RefSeq" id="WP_091846674.1">
    <property type="nucleotide sequence ID" value="NZ_FOCM01000011.1"/>
</dbReference>
<dbReference type="OrthoDB" id="948134at2"/>
<accession>A0A1H8LRH6</accession>
<feature type="domain" description="VTT" evidence="8">
    <location>
        <begin position="23"/>
        <end position="144"/>
    </location>
</feature>
<evidence type="ECO:0000256" key="4">
    <source>
        <dbReference type="ARBA" id="ARBA00022692"/>
    </source>
</evidence>
<dbReference type="PANTHER" id="PTHR30353:SF0">
    <property type="entry name" value="TRANSMEMBRANE PROTEIN"/>
    <property type="match status" value="1"/>
</dbReference>
<evidence type="ECO:0000256" key="3">
    <source>
        <dbReference type="ARBA" id="ARBA00022475"/>
    </source>
</evidence>
<evidence type="ECO:0000313" key="9">
    <source>
        <dbReference type="EMBL" id="SEO07699.1"/>
    </source>
</evidence>
<feature type="transmembrane region" description="Helical" evidence="7">
    <location>
        <begin position="12"/>
        <end position="34"/>
    </location>
</feature>
<evidence type="ECO:0000259" key="8">
    <source>
        <dbReference type="Pfam" id="PF09335"/>
    </source>
</evidence>
<comment type="similarity">
    <text evidence="2 7">Belongs to the DedA family.</text>
</comment>
<keyword evidence="10" id="KW-1185">Reference proteome</keyword>
<gene>
    <name evidence="9" type="ORF">SAMN04488011_11160</name>
</gene>
<dbReference type="AlphaFoldDB" id="A0A1H8LRH6"/>
<dbReference type="InterPro" id="IPR032818">
    <property type="entry name" value="DedA-like"/>
</dbReference>
<protein>
    <submittedName>
        <fullName evidence="9">Membrane protein DedA, SNARE-associated domain</fullName>
    </submittedName>
</protein>